<accession>A0A7H0HD80</accession>
<dbReference type="PANTHER" id="PTHR43199:SF1">
    <property type="entry name" value="GLUTATHIONE HYDROLASE PROENZYME"/>
    <property type="match status" value="1"/>
</dbReference>
<dbReference type="Pfam" id="PF01019">
    <property type="entry name" value="G_glu_transpept"/>
    <property type="match status" value="1"/>
</dbReference>
<dbReference type="PRINTS" id="PR01210">
    <property type="entry name" value="GGTRANSPTASE"/>
</dbReference>
<dbReference type="EC" id="2.3.2.2" evidence="11"/>
<dbReference type="InterPro" id="IPR051792">
    <property type="entry name" value="GGT_bact"/>
</dbReference>
<protein>
    <recommendedName>
        <fullName evidence="11">Glutathione hydrolase proenzyme</fullName>
        <ecNumber evidence="11">2.3.2.2</ecNumber>
        <ecNumber evidence="11">3.4.19.13</ecNumber>
    </recommendedName>
    <component>
        <recommendedName>
            <fullName evidence="11">Glutathione hydrolase large chain</fullName>
        </recommendedName>
    </component>
    <component>
        <recommendedName>
            <fullName evidence="11">Glutathione hydrolase small chain</fullName>
        </recommendedName>
    </component>
</protein>
<dbReference type="KEGG" id="amon:H9L24_15950"/>
<proteinExistence type="inferred from homology"/>
<dbReference type="UniPathway" id="UPA00204"/>
<dbReference type="GO" id="GO:0103068">
    <property type="term" value="F:leukotriene C4 gamma-glutamyl transferase activity"/>
    <property type="evidence" value="ECO:0007669"/>
    <property type="project" value="UniProtKB-EC"/>
</dbReference>
<evidence type="ECO:0000256" key="3">
    <source>
        <dbReference type="ARBA" id="ARBA00009381"/>
    </source>
</evidence>
<dbReference type="InterPro" id="IPR000101">
    <property type="entry name" value="GGT_peptidase"/>
</dbReference>
<evidence type="ECO:0000256" key="2">
    <source>
        <dbReference type="ARBA" id="ARBA00001089"/>
    </source>
</evidence>
<reference evidence="12 13" key="1">
    <citation type="submission" date="2020-08" db="EMBL/GenBank/DDBJ databases">
        <title>Genome sequence of Acidovorax monticola KACC 19171T.</title>
        <authorList>
            <person name="Hyun D.-W."/>
            <person name="Bae J.-W."/>
        </authorList>
    </citation>
    <scope>NUCLEOTIDE SEQUENCE [LARGE SCALE GENOMIC DNA]</scope>
    <source>
        <strain evidence="12 13">KACC 19171</strain>
    </source>
</reference>
<comment type="pathway">
    <text evidence="11">Sulfur metabolism; glutathione metabolism.</text>
</comment>
<dbReference type="EC" id="3.4.19.13" evidence="11"/>
<evidence type="ECO:0000313" key="13">
    <source>
        <dbReference type="Proteomes" id="UP000516057"/>
    </source>
</evidence>
<dbReference type="SUPFAM" id="SSF56235">
    <property type="entry name" value="N-terminal nucleophile aminohydrolases (Ntn hydrolases)"/>
    <property type="match status" value="1"/>
</dbReference>
<keyword evidence="5 11" id="KW-0378">Hydrolase</keyword>
<keyword evidence="6 11" id="KW-0865">Zymogen</keyword>
<dbReference type="Gene3D" id="1.10.246.130">
    <property type="match status" value="1"/>
</dbReference>
<organism evidence="12 13">
    <name type="scientific">Paenacidovorax monticola</name>
    <dbReference type="NCBI Taxonomy" id="1926868"/>
    <lineage>
        <taxon>Bacteria</taxon>
        <taxon>Pseudomonadati</taxon>
        <taxon>Pseudomonadota</taxon>
        <taxon>Betaproteobacteria</taxon>
        <taxon>Burkholderiales</taxon>
        <taxon>Comamonadaceae</taxon>
        <taxon>Paenacidovorax</taxon>
    </lineage>
</organism>
<evidence type="ECO:0000256" key="6">
    <source>
        <dbReference type="ARBA" id="ARBA00023145"/>
    </source>
</evidence>
<dbReference type="AlphaFoldDB" id="A0A7H0HD80"/>
<dbReference type="NCBIfam" id="TIGR00066">
    <property type="entry name" value="g_glut_trans"/>
    <property type="match status" value="1"/>
</dbReference>
<dbReference type="GO" id="GO:0006751">
    <property type="term" value="P:glutathione catabolic process"/>
    <property type="evidence" value="ECO:0007669"/>
    <property type="project" value="UniProtKB-UniRule"/>
</dbReference>
<comment type="similarity">
    <text evidence="3 11">Belongs to the gamma-glutamyltransferase family.</text>
</comment>
<dbReference type="Proteomes" id="UP000516057">
    <property type="component" value="Chromosome"/>
</dbReference>
<evidence type="ECO:0000256" key="7">
    <source>
        <dbReference type="ARBA" id="ARBA00023315"/>
    </source>
</evidence>
<dbReference type="GO" id="GO:0036374">
    <property type="term" value="F:glutathione hydrolase activity"/>
    <property type="evidence" value="ECO:0007669"/>
    <property type="project" value="UniProtKB-UniRule"/>
</dbReference>
<comment type="PTM">
    <text evidence="11">Cleaved by autocatalysis into a large and a small subunit.</text>
</comment>
<dbReference type="GO" id="GO:0006750">
    <property type="term" value="P:glutathione biosynthetic process"/>
    <property type="evidence" value="ECO:0007669"/>
    <property type="project" value="UniProtKB-KW"/>
</dbReference>
<dbReference type="InterPro" id="IPR029055">
    <property type="entry name" value="Ntn_hydrolases_N"/>
</dbReference>
<comment type="subunit">
    <text evidence="11">This enzyme consists of two polypeptide chains, which are synthesized in precursor form from a single polypeptide.</text>
</comment>
<feature type="binding site" evidence="10">
    <location>
        <position position="442"/>
    </location>
    <ligand>
        <name>L-glutamate</name>
        <dbReference type="ChEBI" id="CHEBI:29985"/>
    </ligand>
</feature>
<feature type="active site" description="Nucleophile" evidence="9">
    <location>
        <position position="361"/>
    </location>
</feature>
<sequence length="540" mass="57809">MTRQAMVVCPQPEAAESGIEILRAGGNAVDAAVAVALAQTVVDPLMCGIAGFGTAAVYLPGTGVHEYFDFHSPAPLAAREDMWEHLLEGEARDGFGFTLKGRVNDIGPQSIGVPATLRGLAALHQAHGRLPWAQVVEPAIRWAADGFFVRPGMYTFWMDEPAMGRVSNRERLAYSEDGRRLYCRADGSPKPTGTPLRNPDYARTLERIAADGADVFYTGALAERMVADLQAQGALITAEDLARYAVRCNAPIEGRYRDRRITTNQPPGGGAMLVEMLNILEQFDLPGLGHNSPGYIRTVCEAMKQATRDKDLCIGDPAFVDVPLERILSKTYAAEVAARIRAGHVVDIQRVNPGAPVPRDTTHLSVVDGDGNCVALTHSLAMPSGVMTPGLGFLYNGSMGVFDPRPGRAGSIAPGKSRFTSSCPSIVFRRGAPEIVLGAPGGTQIAMGVLQAIVNVVDFGMDMQQAVSAPRFSSTSNAIDVSNRIPRYTTRELEARGYEVVRNPYNYTIGWVHAIRLADGRLDGGADPGRDGVALATALP</sequence>
<comment type="catalytic activity">
    <reaction evidence="2 11">
        <text>glutathione + H2O = L-cysteinylglycine + L-glutamate</text>
        <dbReference type="Rhea" id="RHEA:28807"/>
        <dbReference type="ChEBI" id="CHEBI:15377"/>
        <dbReference type="ChEBI" id="CHEBI:29985"/>
        <dbReference type="ChEBI" id="CHEBI:57925"/>
        <dbReference type="ChEBI" id="CHEBI:61694"/>
        <dbReference type="EC" id="3.4.19.13"/>
    </reaction>
</comment>
<keyword evidence="7 11" id="KW-0012">Acyltransferase</keyword>
<evidence type="ECO:0000256" key="1">
    <source>
        <dbReference type="ARBA" id="ARBA00001049"/>
    </source>
</evidence>
<evidence type="ECO:0000256" key="9">
    <source>
        <dbReference type="PIRSR" id="PIRSR600101-1"/>
    </source>
</evidence>
<evidence type="ECO:0000313" key="12">
    <source>
        <dbReference type="EMBL" id="QNP58496.1"/>
    </source>
</evidence>
<dbReference type="Gene3D" id="3.60.20.40">
    <property type="match status" value="1"/>
</dbReference>
<dbReference type="RefSeq" id="WP_187735483.1">
    <property type="nucleotide sequence ID" value="NZ_CP060790.1"/>
</dbReference>
<comment type="catalytic activity">
    <reaction evidence="1 11">
        <text>an S-substituted glutathione + H2O = an S-substituted L-cysteinylglycine + L-glutamate</text>
        <dbReference type="Rhea" id="RHEA:59468"/>
        <dbReference type="ChEBI" id="CHEBI:15377"/>
        <dbReference type="ChEBI" id="CHEBI:29985"/>
        <dbReference type="ChEBI" id="CHEBI:90779"/>
        <dbReference type="ChEBI" id="CHEBI:143103"/>
        <dbReference type="EC" id="3.4.19.13"/>
    </reaction>
</comment>
<evidence type="ECO:0000256" key="4">
    <source>
        <dbReference type="ARBA" id="ARBA00022679"/>
    </source>
</evidence>
<name>A0A7H0HD80_9BURK</name>
<evidence type="ECO:0000256" key="5">
    <source>
        <dbReference type="ARBA" id="ARBA00022801"/>
    </source>
</evidence>
<keyword evidence="11" id="KW-0317">Glutathione biosynthesis</keyword>
<dbReference type="InterPro" id="IPR043138">
    <property type="entry name" value="GGT_lsub"/>
</dbReference>
<keyword evidence="13" id="KW-1185">Reference proteome</keyword>
<comment type="catalytic activity">
    <reaction evidence="8 11">
        <text>an N-terminal (5-L-glutamyl)-[peptide] + an alpha-amino acid = 5-L-glutamyl amino acid + an N-terminal L-alpha-aminoacyl-[peptide]</text>
        <dbReference type="Rhea" id="RHEA:23904"/>
        <dbReference type="Rhea" id="RHEA-COMP:9780"/>
        <dbReference type="Rhea" id="RHEA-COMP:9795"/>
        <dbReference type="ChEBI" id="CHEBI:77644"/>
        <dbReference type="ChEBI" id="CHEBI:78597"/>
        <dbReference type="ChEBI" id="CHEBI:78599"/>
        <dbReference type="ChEBI" id="CHEBI:78608"/>
        <dbReference type="EC" id="2.3.2.2"/>
    </reaction>
</comment>
<dbReference type="EMBL" id="CP060790">
    <property type="protein sequence ID" value="QNP58496.1"/>
    <property type="molecule type" value="Genomic_DNA"/>
</dbReference>
<feature type="binding site" evidence="10">
    <location>
        <begin position="420"/>
        <end position="421"/>
    </location>
    <ligand>
        <name>L-glutamate</name>
        <dbReference type="ChEBI" id="CHEBI:29985"/>
    </ligand>
</feature>
<keyword evidence="4 11" id="KW-0808">Transferase</keyword>
<gene>
    <name evidence="12" type="primary">ggt</name>
    <name evidence="12" type="ORF">H9L24_15950</name>
</gene>
<evidence type="ECO:0000256" key="10">
    <source>
        <dbReference type="PIRSR" id="PIRSR600101-2"/>
    </source>
</evidence>
<evidence type="ECO:0000256" key="11">
    <source>
        <dbReference type="RuleBase" id="RU368036"/>
    </source>
</evidence>
<dbReference type="PANTHER" id="PTHR43199">
    <property type="entry name" value="GLUTATHIONE HYDROLASE"/>
    <property type="match status" value="1"/>
</dbReference>
<dbReference type="InterPro" id="IPR043137">
    <property type="entry name" value="GGT_ssub_C"/>
</dbReference>
<evidence type="ECO:0000256" key="8">
    <source>
        <dbReference type="ARBA" id="ARBA00047417"/>
    </source>
</evidence>